<dbReference type="Proteomes" id="UP000654123">
    <property type="component" value="Unassembled WGS sequence"/>
</dbReference>
<feature type="compositionally biased region" description="Polar residues" evidence="1">
    <location>
        <begin position="183"/>
        <end position="200"/>
    </location>
</feature>
<reference evidence="2" key="1">
    <citation type="journal article" date="2014" name="Int. J. Syst. Evol. Microbiol.">
        <title>Complete genome sequence of Corynebacterium casei LMG S-19264T (=DSM 44701T), isolated from a smear-ripened cheese.</title>
        <authorList>
            <consortium name="US DOE Joint Genome Institute (JGI-PGF)"/>
            <person name="Walter F."/>
            <person name="Albersmeier A."/>
            <person name="Kalinowski J."/>
            <person name="Ruckert C."/>
        </authorList>
    </citation>
    <scope>NUCLEOTIDE SEQUENCE</scope>
    <source>
        <strain evidence="2">JCM 4335</strain>
    </source>
</reference>
<proteinExistence type="predicted"/>
<organism evidence="2 3">
    <name type="scientific">Streptomyces roseolilacinus</name>
    <dbReference type="NCBI Taxonomy" id="66904"/>
    <lineage>
        <taxon>Bacteria</taxon>
        <taxon>Bacillati</taxon>
        <taxon>Actinomycetota</taxon>
        <taxon>Actinomycetes</taxon>
        <taxon>Kitasatosporales</taxon>
        <taxon>Streptomycetaceae</taxon>
        <taxon>Streptomyces</taxon>
    </lineage>
</organism>
<dbReference type="EMBL" id="BMSV01000009">
    <property type="protein sequence ID" value="GGQ20829.1"/>
    <property type="molecule type" value="Genomic_DNA"/>
</dbReference>
<name>A0A918EN09_9ACTN</name>
<feature type="compositionally biased region" description="Low complexity" evidence="1">
    <location>
        <begin position="64"/>
        <end position="73"/>
    </location>
</feature>
<feature type="compositionally biased region" description="Gly residues" evidence="1">
    <location>
        <begin position="119"/>
        <end position="159"/>
    </location>
</feature>
<accession>A0A918EN09</accession>
<evidence type="ECO:0000256" key="1">
    <source>
        <dbReference type="SAM" id="MobiDB-lite"/>
    </source>
</evidence>
<evidence type="ECO:0000313" key="2">
    <source>
        <dbReference type="EMBL" id="GGQ20829.1"/>
    </source>
</evidence>
<feature type="region of interest" description="Disordered" evidence="1">
    <location>
        <begin position="19"/>
        <end position="78"/>
    </location>
</feature>
<gene>
    <name evidence="2" type="ORF">GCM10010249_44360</name>
</gene>
<feature type="region of interest" description="Disordered" evidence="1">
    <location>
        <begin position="119"/>
        <end position="200"/>
    </location>
</feature>
<comment type="caution">
    <text evidence="2">The sequence shown here is derived from an EMBL/GenBank/DDBJ whole genome shotgun (WGS) entry which is preliminary data.</text>
</comment>
<feature type="compositionally biased region" description="Polar residues" evidence="1">
    <location>
        <begin position="49"/>
        <end position="58"/>
    </location>
</feature>
<sequence>MWSRSRGCLCPQFSQYPSAETRPARQATQGAWPAAGRRAARGSGAASSKSPCGSSCRTDGSGAAGVPEAAGTEGTAGGAGGPAGGGGLVGAGAGGGGGTGAATGCDGCAAGPLGAAGGGGGGGGGTGCAGGPAGAGAGAPGGTGPAGGTGGAGGAGGGVARTTVGWSRGGSGTADRSYPHAPQNRSPDSNGSEQPGQADS</sequence>
<dbReference type="AlphaFoldDB" id="A0A918EN09"/>
<protein>
    <submittedName>
        <fullName evidence="2">Uncharacterized protein</fullName>
    </submittedName>
</protein>
<evidence type="ECO:0000313" key="3">
    <source>
        <dbReference type="Proteomes" id="UP000654123"/>
    </source>
</evidence>
<feature type="compositionally biased region" description="Low complexity" evidence="1">
    <location>
        <begin position="34"/>
        <end position="48"/>
    </location>
</feature>
<keyword evidence="3" id="KW-1185">Reference proteome</keyword>
<reference evidence="2" key="2">
    <citation type="submission" date="2020-09" db="EMBL/GenBank/DDBJ databases">
        <authorList>
            <person name="Sun Q."/>
            <person name="Ohkuma M."/>
        </authorList>
    </citation>
    <scope>NUCLEOTIDE SEQUENCE</scope>
    <source>
        <strain evidence="2">JCM 4335</strain>
    </source>
</reference>